<sequence length="179" mass="18957">MVSFTRSDRSPVSPSLGAASRYFLIAGASSRSRRHAFHWESVIFIPLCAARIVFPVYLQSPPLSSQSWSTSIAFKCSAFAPVVFAKAFFNSGSADALASNESTILARFSLPPRRMKSAGSGGGATSGAPASTTVSVTCGVELPDWEPPHATRRNARKGPVARAFDVIISGRAHSTLRGP</sequence>
<evidence type="ECO:0000313" key="2">
    <source>
        <dbReference type="Proteomes" id="UP001234178"/>
    </source>
</evidence>
<gene>
    <name evidence="1" type="ORF">OUZ56_032589</name>
</gene>
<proteinExistence type="predicted"/>
<evidence type="ECO:0000313" key="1">
    <source>
        <dbReference type="EMBL" id="KAK4045181.1"/>
    </source>
</evidence>
<organism evidence="1 2">
    <name type="scientific">Daphnia magna</name>
    <dbReference type="NCBI Taxonomy" id="35525"/>
    <lineage>
        <taxon>Eukaryota</taxon>
        <taxon>Metazoa</taxon>
        <taxon>Ecdysozoa</taxon>
        <taxon>Arthropoda</taxon>
        <taxon>Crustacea</taxon>
        <taxon>Branchiopoda</taxon>
        <taxon>Diplostraca</taxon>
        <taxon>Cladocera</taxon>
        <taxon>Anomopoda</taxon>
        <taxon>Daphniidae</taxon>
        <taxon>Daphnia</taxon>
    </lineage>
</organism>
<reference evidence="1 2" key="1">
    <citation type="journal article" date="2023" name="Nucleic Acids Res.">
        <title>The hologenome of Daphnia magna reveals possible DNA methylation and microbiome-mediated evolution of the host genome.</title>
        <authorList>
            <person name="Chaturvedi A."/>
            <person name="Li X."/>
            <person name="Dhandapani V."/>
            <person name="Marshall H."/>
            <person name="Kissane S."/>
            <person name="Cuenca-Cambronero M."/>
            <person name="Asole G."/>
            <person name="Calvet F."/>
            <person name="Ruiz-Romero M."/>
            <person name="Marangio P."/>
            <person name="Guigo R."/>
            <person name="Rago D."/>
            <person name="Mirbahai L."/>
            <person name="Eastwood N."/>
            <person name="Colbourne J.K."/>
            <person name="Zhou J."/>
            <person name="Mallon E."/>
            <person name="Orsini L."/>
        </authorList>
    </citation>
    <scope>NUCLEOTIDE SEQUENCE [LARGE SCALE GENOMIC DNA]</scope>
    <source>
        <strain evidence="1">LRV0_1</strain>
    </source>
</reference>
<name>A0ABR0B9C5_9CRUS</name>
<keyword evidence="2" id="KW-1185">Reference proteome</keyword>
<dbReference type="Proteomes" id="UP001234178">
    <property type="component" value="Unassembled WGS sequence"/>
</dbReference>
<accession>A0ABR0B9C5</accession>
<comment type="caution">
    <text evidence="1">The sequence shown here is derived from an EMBL/GenBank/DDBJ whole genome shotgun (WGS) entry which is preliminary data.</text>
</comment>
<dbReference type="EMBL" id="JAOYFB010000041">
    <property type="protein sequence ID" value="KAK4045181.1"/>
    <property type="molecule type" value="Genomic_DNA"/>
</dbReference>
<protein>
    <submittedName>
        <fullName evidence="1">Uncharacterized protein</fullName>
    </submittedName>
</protein>